<evidence type="ECO:0000259" key="12">
    <source>
        <dbReference type="PROSITE" id="PS50929"/>
    </source>
</evidence>
<dbReference type="Proteomes" id="UP000515703">
    <property type="component" value="Chromosome"/>
</dbReference>
<dbReference type="Gene3D" id="1.20.1560.10">
    <property type="entry name" value="ABC transporter type 1, transmembrane domain"/>
    <property type="match status" value="1"/>
</dbReference>
<dbReference type="InterPro" id="IPR027417">
    <property type="entry name" value="P-loop_NTPase"/>
</dbReference>
<keyword evidence="5" id="KW-0547">Nucleotide-binding</keyword>
<reference evidence="13 14" key="1">
    <citation type="submission" date="2020-08" db="EMBL/GenBank/DDBJ databases">
        <title>Draft genome sequencing of an Anaerocolumna strain isolated from anoxic soil subjected to BSD treatment.</title>
        <authorList>
            <person name="Uek A."/>
            <person name="Tonouchi A."/>
        </authorList>
    </citation>
    <scope>NUCLEOTIDE SEQUENCE [LARGE SCALE GENOMIC DNA]</scope>
    <source>
        <strain evidence="13 14">CTTW</strain>
    </source>
</reference>
<evidence type="ECO:0000313" key="13">
    <source>
        <dbReference type="EMBL" id="BCJ99008.1"/>
    </source>
</evidence>
<dbReference type="PROSITE" id="PS50893">
    <property type="entry name" value="ABC_TRANSPORTER_2"/>
    <property type="match status" value="1"/>
</dbReference>
<evidence type="ECO:0000256" key="9">
    <source>
        <dbReference type="SAM" id="MobiDB-lite"/>
    </source>
</evidence>
<name>A0A7I8DKL9_9FIRM</name>
<dbReference type="Pfam" id="PF00005">
    <property type="entry name" value="ABC_tran"/>
    <property type="match status" value="1"/>
</dbReference>
<dbReference type="SMART" id="SM00382">
    <property type="entry name" value="AAA"/>
    <property type="match status" value="1"/>
</dbReference>
<dbReference type="Pfam" id="PF00664">
    <property type="entry name" value="ABC_membrane"/>
    <property type="match status" value="1"/>
</dbReference>
<evidence type="ECO:0000256" key="8">
    <source>
        <dbReference type="ARBA" id="ARBA00023136"/>
    </source>
</evidence>
<keyword evidence="2" id="KW-0813">Transport</keyword>
<dbReference type="GO" id="GO:0005886">
    <property type="term" value="C:plasma membrane"/>
    <property type="evidence" value="ECO:0007669"/>
    <property type="project" value="UniProtKB-SubCell"/>
</dbReference>
<dbReference type="GO" id="GO:0015421">
    <property type="term" value="F:ABC-type oligopeptide transporter activity"/>
    <property type="evidence" value="ECO:0007669"/>
    <property type="project" value="TreeGrafter"/>
</dbReference>
<dbReference type="PANTHER" id="PTHR43394:SF1">
    <property type="entry name" value="ATP-BINDING CASSETTE SUB-FAMILY B MEMBER 10, MITOCHONDRIAL"/>
    <property type="match status" value="1"/>
</dbReference>
<dbReference type="GO" id="GO:0016887">
    <property type="term" value="F:ATP hydrolysis activity"/>
    <property type="evidence" value="ECO:0007669"/>
    <property type="project" value="InterPro"/>
</dbReference>
<accession>A0A7I8DKL9</accession>
<feature type="region of interest" description="Disordered" evidence="9">
    <location>
        <begin position="1"/>
        <end position="29"/>
    </location>
</feature>
<organism evidence="13 14">
    <name type="scientific">Anaerocolumna chitinilytica</name>
    <dbReference type="NCBI Taxonomy" id="1727145"/>
    <lineage>
        <taxon>Bacteria</taxon>
        <taxon>Bacillati</taxon>
        <taxon>Bacillota</taxon>
        <taxon>Clostridia</taxon>
        <taxon>Lachnospirales</taxon>
        <taxon>Lachnospiraceae</taxon>
        <taxon>Anaerocolumna</taxon>
    </lineage>
</organism>
<dbReference type="InterPro" id="IPR003439">
    <property type="entry name" value="ABC_transporter-like_ATP-bd"/>
</dbReference>
<dbReference type="InterPro" id="IPR039421">
    <property type="entry name" value="Type_1_exporter"/>
</dbReference>
<dbReference type="SUPFAM" id="SSF90123">
    <property type="entry name" value="ABC transporter transmembrane region"/>
    <property type="match status" value="1"/>
</dbReference>
<evidence type="ECO:0000256" key="2">
    <source>
        <dbReference type="ARBA" id="ARBA00022448"/>
    </source>
</evidence>
<dbReference type="KEGG" id="acht:bsdcttw_20490"/>
<feature type="transmembrane region" description="Helical" evidence="10">
    <location>
        <begin position="120"/>
        <end position="143"/>
    </location>
</feature>
<dbReference type="FunFam" id="1.20.1560.10:FF:000011">
    <property type="entry name" value="Multidrug ABC transporter ATP-binding protein"/>
    <property type="match status" value="1"/>
</dbReference>
<evidence type="ECO:0000259" key="11">
    <source>
        <dbReference type="PROSITE" id="PS50893"/>
    </source>
</evidence>
<evidence type="ECO:0000256" key="1">
    <source>
        <dbReference type="ARBA" id="ARBA00004651"/>
    </source>
</evidence>
<feature type="transmembrane region" description="Helical" evidence="10">
    <location>
        <begin position="196"/>
        <end position="215"/>
    </location>
</feature>
<sequence>MSENIKRKQKTMNSKNTLGGNRQMNNKGTMNGPGGMGGMGGAVEKSQDFKGTWIKLIQYCKEYLPVIIFALVAAAIGTVLQIIGPDRLKDMTNEIAKGLPALINGKAVIGVINMDRVVRIASLLVCFYAGSALLNFTQSYIMATVTQKISKTMRTDISQKINRLPLRYFDSTSYGDVLSRVTNDVDAIGQTMNQSIGTLVTSITMFVGSLIMMFYTNWILALTAVLASVIGFALMMIIMAKSQKYFTAQQEGLGSVNGHIEEIYSGHNIVKVYNGGKEAKKTFEEINDKLYDSAWKSQFLSGLMMPLMQFIGNFGYVAVCVVGAVLAMNGNISFGVIVAFMMYIRLFTQPLSQMAQAANNLQRTAAAGERVFEFLEETELEDESQKVKGLQNIKGDVEFKHVRFGYVPEKIIIHDFSAKVKPGQKVAIVGPTGAGKTTIVNLLMRFYDLDGGEILLDGTPISQVPRENVHEQFGMVLQDSWLFEGTIKENIVYSKQGITDEQVVKACKTVGLHHFIKTMPDGYDTVLNDKASLSEGQKQLITIARAMIQNAPLLILDEATSSVDTRTERIVQSAMDQLTAGRTSFVIAHRLSTIKNADLILVMKDGDIIESGSHDELLAHSGFYAELYNSQFEVAV</sequence>
<dbReference type="CDD" id="cd18547">
    <property type="entry name" value="ABC_6TM_Tm288_like"/>
    <property type="match status" value="1"/>
</dbReference>
<gene>
    <name evidence="13" type="ORF">bsdcttw_20490</name>
</gene>
<keyword evidence="3" id="KW-1003">Cell membrane</keyword>
<dbReference type="EMBL" id="AP023368">
    <property type="protein sequence ID" value="BCJ99008.1"/>
    <property type="molecule type" value="Genomic_DNA"/>
</dbReference>
<evidence type="ECO:0000256" key="4">
    <source>
        <dbReference type="ARBA" id="ARBA00022692"/>
    </source>
</evidence>
<dbReference type="AlphaFoldDB" id="A0A7I8DKL9"/>
<evidence type="ECO:0000256" key="3">
    <source>
        <dbReference type="ARBA" id="ARBA00022475"/>
    </source>
</evidence>
<dbReference type="InterPro" id="IPR003593">
    <property type="entry name" value="AAA+_ATPase"/>
</dbReference>
<feature type="transmembrane region" description="Helical" evidence="10">
    <location>
        <begin position="221"/>
        <end position="240"/>
    </location>
</feature>
<evidence type="ECO:0000256" key="7">
    <source>
        <dbReference type="ARBA" id="ARBA00022989"/>
    </source>
</evidence>
<evidence type="ECO:0000256" key="5">
    <source>
        <dbReference type="ARBA" id="ARBA00022741"/>
    </source>
</evidence>
<evidence type="ECO:0000256" key="6">
    <source>
        <dbReference type="ARBA" id="ARBA00022840"/>
    </source>
</evidence>
<feature type="transmembrane region" description="Helical" evidence="10">
    <location>
        <begin position="63"/>
        <end position="83"/>
    </location>
</feature>
<reference evidence="13 14" key="2">
    <citation type="submission" date="2020-08" db="EMBL/GenBank/DDBJ databases">
        <authorList>
            <person name="Ueki A."/>
            <person name="Tonouchi A."/>
        </authorList>
    </citation>
    <scope>NUCLEOTIDE SEQUENCE [LARGE SCALE GENOMIC DNA]</scope>
    <source>
        <strain evidence="13 14">CTTW</strain>
    </source>
</reference>
<dbReference type="SUPFAM" id="SSF52540">
    <property type="entry name" value="P-loop containing nucleoside triphosphate hydrolases"/>
    <property type="match status" value="1"/>
</dbReference>
<comment type="subcellular location">
    <subcellularLocation>
        <location evidence="1">Cell membrane</location>
        <topology evidence="1">Multi-pass membrane protein</topology>
    </subcellularLocation>
</comment>
<keyword evidence="14" id="KW-1185">Reference proteome</keyword>
<keyword evidence="6" id="KW-0067">ATP-binding</keyword>
<dbReference type="InterPro" id="IPR011527">
    <property type="entry name" value="ABC1_TM_dom"/>
</dbReference>
<dbReference type="GO" id="GO:0005524">
    <property type="term" value="F:ATP binding"/>
    <property type="evidence" value="ECO:0007669"/>
    <property type="project" value="UniProtKB-KW"/>
</dbReference>
<keyword evidence="8 10" id="KW-0472">Membrane</keyword>
<keyword evidence="7 10" id="KW-1133">Transmembrane helix</keyword>
<dbReference type="Gene3D" id="3.40.50.300">
    <property type="entry name" value="P-loop containing nucleotide triphosphate hydrolases"/>
    <property type="match status" value="1"/>
</dbReference>
<feature type="compositionally biased region" description="Polar residues" evidence="9">
    <location>
        <begin position="11"/>
        <end position="23"/>
    </location>
</feature>
<feature type="domain" description="ABC transporter" evidence="11">
    <location>
        <begin position="397"/>
        <end position="630"/>
    </location>
</feature>
<keyword evidence="4 10" id="KW-0812">Transmembrane</keyword>
<evidence type="ECO:0000313" key="14">
    <source>
        <dbReference type="Proteomes" id="UP000515703"/>
    </source>
</evidence>
<dbReference type="InterPro" id="IPR036640">
    <property type="entry name" value="ABC1_TM_sf"/>
</dbReference>
<dbReference type="FunFam" id="3.40.50.300:FF:000287">
    <property type="entry name" value="Multidrug ABC transporter ATP-binding protein"/>
    <property type="match status" value="1"/>
</dbReference>
<dbReference type="PROSITE" id="PS50929">
    <property type="entry name" value="ABC_TM1F"/>
    <property type="match status" value="1"/>
</dbReference>
<proteinExistence type="predicted"/>
<feature type="domain" description="ABC transmembrane type-1" evidence="12">
    <location>
        <begin position="68"/>
        <end position="363"/>
    </location>
</feature>
<dbReference type="CDD" id="cd03254">
    <property type="entry name" value="ABCC_Glucan_exporter_like"/>
    <property type="match status" value="1"/>
</dbReference>
<evidence type="ECO:0000256" key="10">
    <source>
        <dbReference type="SAM" id="Phobius"/>
    </source>
</evidence>
<dbReference type="PANTHER" id="PTHR43394">
    <property type="entry name" value="ATP-DEPENDENT PERMEASE MDL1, MITOCHONDRIAL"/>
    <property type="match status" value="1"/>
</dbReference>
<feature type="transmembrane region" description="Helical" evidence="10">
    <location>
        <begin position="314"/>
        <end position="344"/>
    </location>
</feature>
<protein>
    <submittedName>
        <fullName evidence="13">ABC transporter</fullName>
    </submittedName>
</protein>